<keyword evidence="2" id="KW-0238">DNA-binding</keyword>
<comment type="caution">
    <text evidence="5">The sequence shown here is derived from an EMBL/GenBank/DDBJ whole genome shotgun (WGS) entry which is preliminary data.</text>
</comment>
<dbReference type="GO" id="GO:0003677">
    <property type="term" value="F:DNA binding"/>
    <property type="evidence" value="ECO:0007669"/>
    <property type="project" value="UniProtKB-KW"/>
</dbReference>
<dbReference type="InterPro" id="IPR010998">
    <property type="entry name" value="Integrase_recombinase_N"/>
</dbReference>
<dbReference type="Gene3D" id="1.10.443.10">
    <property type="entry name" value="Intergrase catalytic core"/>
    <property type="match status" value="1"/>
</dbReference>
<dbReference type="PANTHER" id="PTHR30349">
    <property type="entry name" value="PHAGE INTEGRASE-RELATED"/>
    <property type="match status" value="1"/>
</dbReference>
<sequence length="446" mass="51545">MGRVKSLSNSGSFVLRKDNQNAKGEYQVYIQYSLDRKIAKDKTDVWVKEKEWNDKAQKVRSIHPQNLRLNKILDKKKNDIDALILDFPSEKRLTIDVLRSMVRGEYNANEEKNQDFVQLAIDNLESLYKTEKIGISVRDNGLNGLKLFRIFLLEELGEDSISIADMTEDIVDSYIIWRKDKRNNINATINKALTPLMKAAKLAARKGLMEASVADAISEKYLPIKTKLSDEDAEDEDVHYLTKEQLSKFVALYGVVKYSRTREYMDMFLFAFHACGLRFSDILTLQWMHIDFEKHKLKKILYKGKVPHEITLNDAALKILEQWKMKRRSNRFVFALLPDDFNLADEEELKRMRINQNTPIKVSLKTLGHKIGGLSFNLTMHVARHTFAVFALNNGVDVHKVSRLLAHSSVMVTEKVYAKFLPETLQKEVETKLNFDFTPDYNTAAD</sequence>
<evidence type="ECO:0000256" key="3">
    <source>
        <dbReference type="ARBA" id="ARBA00023172"/>
    </source>
</evidence>
<dbReference type="Proteomes" id="UP000285777">
    <property type="component" value="Unassembled WGS sequence"/>
</dbReference>
<dbReference type="InterPro" id="IPR002104">
    <property type="entry name" value="Integrase_catalytic"/>
</dbReference>
<dbReference type="AlphaFoldDB" id="A0A415BPP4"/>
<evidence type="ECO:0000256" key="1">
    <source>
        <dbReference type="ARBA" id="ARBA00008857"/>
    </source>
</evidence>
<dbReference type="InterPro" id="IPR035386">
    <property type="entry name" value="Arm-DNA-bind_5"/>
</dbReference>
<comment type="similarity">
    <text evidence="1">Belongs to the 'phage' integrase family.</text>
</comment>
<dbReference type="Pfam" id="PF17293">
    <property type="entry name" value="Arm-DNA-bind_5"/>
    <property type="match status" value="1"/>
</dbReference>
<feature type="domain" description="Tyr recombinase" evidence="4">
    <location>
        <begin position="236"/>
        <end position="430"/>
    </location>
</feature>
<evidence type="ECO:0000259" key="4">
    <source>
        <dbReference type="PROSITE" id="PS51898"/>
    </source>
</evidence>
<protein>
    <submittedName>
        <fullName evidence="5">Recombinase</fullName>
    </submittedName>
</protein>
<accession>A0A415BPP4</accession>
<gene>
    <name evidence="5" type="ORF">DW150_14360</name>
</gene>
<proteinExistence type="inferred from homology"/>
<reference evidence="5 6" key="1">
    <citation type="submission" date="2018-08" db="EMBL/GenBank/DDBJ databases">
        <title>A genome reference for cultivated species of the human gut microbiota.</title>
        <authorList>
            <person name="Zou Y."/>
            <person name="Xue W."/>
            <person name="Luo G."/>
        </authorList>
    </citation>
    <scope>NUCLEOTIDE SEQUENCE [LARGE SCALE GENOMIC DNA]</scope>
    <source>
        <strain evidence="5 6">AM13-21</strain>
    </source>
</reference>
<organism evidence="5 6">
    <name type="scientific">Phocaeicola vulgatus</name>
    <name type="common">Bacteroides vulgatus</name>
    <dbReference type="NCBI Taxonomy" id="821"/>
    <lineage>
        <taxon>Bacteria</taxon>
        <taxon>Pseudomonadati</taxon>
        <taxon>Bacteroidota</taxon>
        <taxon>Bacteroidia</taxon>
        <taxon>Bacteroidales</taxon>
        <taxon>Bacteroidaceae</taxon>
        <taxon>Phocaeicola</taxon>
    </lineage>
</organism>
<evidence type="ECO:0000313" key="6">
    <source>
        <dbReference type="Proteomes" id="UP000285777"/>
    </source>
</evidence>
<dbReference type="GO" id="GO:0006310">
    <property type="term" value="P:DNA recombination"/>
    <property type="evidence" value="ECO:0007669"/>
    <property type="project" value="UniProtKB-KW"/>
</dbReference>
<dbReference type="PROSITE" id="PS51898">
    <property type="entry name" value="TYR_RECOMBINASE"/>
    <property type="match status" value="1"/>
</dbReference>
<dbReference type="Gene3D" id="1.10.150.130">
    <property type="match status" value="1"/>
</dbReference>
<dbReference type="InterPro" id="IPR013762">
    <property type="entry name" value="Integrase-like_cat_sf"/>
</dbReference>
<dbReference type="SUPFAM" id="SSF56349">
    <property type="entry name" value="DNA breaking-rejoining enzymes"/>
    <property type="match status" value="1"/>
</dbReference>
<name>A0A415BPP4_PHOVU</name>
<keyword evidence="3" id="KW-0233">DNA recombination</keyword>
<evidence type="ECO:0000313" key="5">
    <source>
        <dbReference type="EMBL" id="RHI88801.1"/>
    </source>
</evidence>
<dbReference type="RefSeq" id="WP_118291350.1">
    <property type="nucleotide sequence ID" value="NZ_QRLF01000024.1"/>
</dbReference>
<dbReference type="GO" id="GO:0015074">
    <property type="term" value="P:DNA integration"/>
    <property type="evidence" value="ECO:0007669"/>
    <property type="project" value="InterPro"/>
</dbReference>
<evidence type="ECO:0000256" key="2">
    <source>
        <dbReference type="ARBA" id="ARBA00023125"/>
    </source>
</evidence>
<dbReference type="Pfam" id="PF00589">
    <property type="entry name" value="Phage_integrase"/>
    <property type="match status" value="1"/>
</dbReference>
<dbReference type="EMBL" id="QRLF01000024">
    <property type="protein sequence ID" value="RHI88801.1"/>
    <property type="molecule type" value="Genomic_DNA"/>
</dbReference>
<dbReference type="PANTHER" id="PTHR30349:SF64">
    <property type="entry name" value="PROPHAGE INTEGRASE INTD-RELATED"/>
    <property type="match status" value="1"/>
</dbReference>
<dbReference type="InterPro" id="IPR011010">
    <property type="entry name" value="DNA_brk_join_enz"/>
</dbReference>
<dbReference type="InterPro" id="IPR050090">
    <property type="entry name" value="Tyrosine_recombinase_XerCD"/>
</dbReference>